<dbReference type="EMBL" id="LUKE01000001">
    <property type="protein sequence ID" value="KYG65953.1"/>
    <property type="molecule type" value="Genomic_DNA"/>
</dbReference>
<dbReference type="AlphaFoldDB" id="A0A150WN83"/>
<evidence type="ECO:0000313" key="1">
    <source>
        <dbReference type="EMBL" id="KYG65953.1"/>
    </source>
</evidence>
<proteinExistence type="predicted"/>
<organism evidence="1 2">
    <name type="scientific">Bdellovibrio bacteriovorus</name>
    <dbReference type="NCBI Taxonomy" id="959"/>
    <lineage>
        <taxon>Bacteria</taxon>
        <taxon>Pseudomonadati</taxon>
        <taxon>Bdellovibrionota</taxon>
        <taxon>Bdellovibrionia</taxon>
        <taxon>Bdellovibrionales</taxon>
        <taxon>Pseudobdellovibrionaceae</taxon>
        <taxon>Bdellovibrio</taxon>
    </lineage>
</organism>
<accession>A0A150WN83</accession>
<dbReference type="Proteomes" id="UP000075320">
    <property type="component" value="Unassembled WGS sequence"/>
</dbReference>
<keyword evidence="2" id="KW-1185">Reference proteome</keyword>
<evidence type="ECO:0000313" key="2">
    <source>
        <dbReference type="Proteomes" id="UP000075320"/>
    </source>
</evidence>
<name>A0A150WN83_BDEBC</name>
<sequence>MKRKLLLQSSPTFQKSIAEEFRKQSKHSTRAFFSAAANFFALQLNPLLSVSHDKTGFLFSNEINQLALA</sequence>
<comment type="caution">
    <text evidence="1">The sequence shown here is derived from an EMBL/GenBank/DDBJ whole genome shotgun (WGS) entry which is preliminary data.</text>
</comment>
<gene>
    <name evidence="1" type="ORF">AZI86_02455</name>
</gene>
<protein>
    <submittedName>
        <fullName evidence="1">Uncharacterized protein</fullName>
    </submittedName>
</protein>
<reference evidence="1 2" key="1">
    <citation type="submission" date="2016-03" db="EMBL/GenBank/DDBJ databases">
        <authorList>
            <person name="Ploux O."/>
        </authorList>
    </citation>
    <scope>NUCLEOTIDE SEQUENCE [LARGE SCALE GENOMIC DNA]</scope>
    <source>
        <strain evidence="1 2">R0</strain>
    </source>
</reference>